<feature type="transmembrane region" description="Helical" evidence="7">
    <location>
        <begin position="262"/>
        <end position="282"/>
    </location>
</feature>
<feature type="transmembrane region" description="Helical" evidence="7">
    <location>
        <begin position="330"/>
        <end position="351"/>
    </location>
</feature>
<evidence type="ECO:0000313" key="10">
    <source>
        <dbReference type="Proteomes" id="UP000030651"/>
    </source>
</evidence>
<proteinExistence type="predicted"/>
<feature type="transmembrane region" description="Helical" evidence="7">
    <location>
        <begin position="228"/>
        <end position="250"/>
    </location>
</feature>
<dbReference type="GeneID" id="19276565"/>
<keyword evidence="4 7" id="KW-1133">Transmembrane helix</keyword>
<evidence type="ECO:0000256" key="3">
    <source>
        <dbReference type="ARBA" id="ARBA00022692"/>
    </source>
</evidence>
<evidence type="ECO:0000256" key="2">
    <source>
        <dbReference type="ARBA" id="ARBA00022448"/>
    </source>
</evidence>
<keyword evidence="3 7" id="KW-0812">Transmembrane</keyword>
<feature type="transmembrane region" description="Helical" evidence="7">
    <location>
        <begin position="125"/>
        <end position="143"/>
    </location>
</feature>
<evidence type="ECO:0000313" key="9">
    <source>
        <dbReference type="EMBL" id="ETS76165.1"/>
    </source>
</evidence>
<dbReference type="PANTHER" id="PTHR43495:SF5">
    <property type="entry name" value="GAMMA-AMINOBUTYRIC ACID PERMEASE"/>
    <property type="match status" value="1"/>
</dbReference>
<keyword evidence="10" id="KW-1185">Reference proteome</keyword>
<dbReference type="AlphaFoldDB" id="W3WQK7"/>
<name>W3WQK7_PESFW</name>
<dbReference type="OrthoDB" id="3900342at2759"/>
<accession>W3WQK7</accession>
<feature type="transmembrane region" description="Helical" evidence="7">
    <location>
        <begin position="155"/>
        <end position="173"/>
    </location>
</feature>
<feature type="compositionally biased region" description="Polar residues" evidence="6">
    <location>
        <begin position="603"/>
        <end position="614"/>
    </location>
</feature>
<dbReference type="KEGG" id="pfy:PFICI_11552"/>
<feature type="domain" description="Amino acid permease/ SLC12A" evidence="8">
    <location>
        <begin position="21"/>
        <end position="540"/>
    </location>
</feature>
<comment type="subcellular location">
    <subcellularLocation>
        <location evidence="1">Membrane</location>
        <topology evidence="1">Multi-pass membrane protein</topology>
    </subcellularLocation>
</comment>
<feature type="transmembrane region" description="Helical" evidence="7">
    <location>
        <begin position="36"/>
        <end position="56"/>
    </location>
</feature>
<evidence type="ECO:0000256" key="4">
    <source>
        <dbReference type="ARBA" id="ARBA00022989"/>
    </source>
</evidence>
<dbReference type="PANTHER" id="PTHR43495">
    <property type="entry name" value="GABA PERMEASE"/>
    <property type="match status" value="1"/>
</dbReference>
<evidence type="ECO:0000256" key="7">
    <source>
        <dbReference type="SAM" id="Phobius"/>
    </source>
</evidence>
<organism evidence="9 10">
    <name type="scientific">Pestalotiopsis fici (strain W106-1 / CGMCC3.15140)</name>
    <dbReference type="NCBI Taxonomy" id="1229662"/>
    <lineage>
        <taxon>Eukaryota</taxon>
        <taxon>Fungi</taxon>
        <taxon>Dikarya</taxon>
        <taxon>Ascomycota</taxon>
        <taxon>Pezizomycotina</taxon>
        <taxon>Sordariomycetes</taxon>
        <taxon>Xylariomycetidae</taxon>
        <taxon>Amphisphaeriales</taxon>
        <taxon>Sporocadaceae</taxon>
        <taxon>Pestalotiopsis</taxon>
    </lineage>
</organism>
<evidence type="ECO:0000256" key="5">
    <source>
        <dbReference type="ARBA" id="ARBA00023136"/>
    </source>
</evidence>
<feature type="transmembrane region" description="Helical" evidence="7">
    <location>
        <begin position="414"/>
        <end position="437"/>
    </location>
</feature>
<dbReference type="RefSeq" id="XP_007838324.1">
    <property type="nucleotide sequence ID" value="XM_007840133.1"/>
</dbReference>
<dbReference type="EMBL" id="KI912117">
    <property type="protein sequence ID" value="ETS76165.1"/>
    <property type="molecule type" value="Genomic_DNA"/>
</dbReference>
<dbReference type="GO" id="GO:0055085">
    <property type="term" value="P:transmembrane transport"/>
    <property type="evidence" value="ECO:0007669"/>
    <property type="project" value="InterPro"/>
</dbReference>
<sequence length="614" mass="68251">MASDTESGRGATFDPFQLRVVIGSGVFNYNGSVLEVAGPIGLLLAVLLNGVLAAFVGESVSELVQVFPAQNAIYLYVEQFVDEDLAWVASIAHWYCWASIVPVQMLNASRLLEYWPKIDDVAGPMAFYGFTPWVLFAINLWGVDYFGWIETIGGALKMVVVFAISCVLYNVSIQKQGKSDPTLDIRDANSTCSWYNISAGTRVLCILVSIRRPPPVILSTSNHQENSFVVPTVAFIFLGVETTAIAAYEAQSTRSIARSSQITHWACLLLYFMVTLGIILGVKWDDCRLPGVWKFIGREPISASSPHTDSATIISIWDVNPGLADVANGAIIFAVLSSANTALYVASRTLYGMTQKLRDNHVFSRSFKRTFGQVWTSTGVPAMALLVSLVAFYWLPFLSLGLKRDNPGALDDMIQIVSLTSSISCVITWTLLLIAYLRYDHWTSSCAQGLEKAGMERFIRRHPKYKAWNVLIWLQPWTARLALLGCLFIFACLSATWWTRTEGAGFDMVVVAYGPHVIALAFWTFLKLWRYGLHFSKWWPRPLISNRHPTALIQKLSHLERLSVKGEERRKQEFGTTLLALDSALGQARTRASEPGNRRVSGTEVSTVEGSRVD</sequence>
<dbReference type="GO" id="GO:0016020">
    <property type="term" value="C:membrane"/>
    <property type="evidence" value="ECO:0007669"/>
    <property type="project" value="UniProtKB-SubCell"/>
</dbReference>
<gene>
    <name evidence="9" type="ORF">PFICI_11552</name>
</gene>
<dbReference type="InterPro" id="IPR004841">
    <property type="entry name" value="AA-permease/SLC12A_dom"/>
</dbReference>
<keyword evidence="5 7" id="KW-0472">Membrane</keyword>
<dbReference type="InParanoid" id="W3WQK7"/>
<dbReference type="eggNOG" id="KOG1286">
    <property type="taxonomic scope" value="Eukaryota"/>
</dbReference>
<feature type="transmembrane region" description="Helical" evidence="7">
    <location>
        <begin position="481"/>
        <end position="498"/>
    </location>
</feature>
<dbReference type="Proteomes" id="UP000030651">
    <property type="component" value="Unassembled WGS sequence"/>
</dbReference>
<dbReference type="Pfam" id="PF00324">
    <property type="entry name" value="AA_permease"/>
    <property type="match status" value="1"/>
</dbReference>
<feature type="transmembrane region" description="Helical" evidence="7">
    <location>
        <begin position="510"/>
        <end position="529"/>
    </location>
</feature>
<dbReference type="OMA" id="FMITISG"/>
<reference evidence="10" key="1">
    <citation type="journal article" date="2015" name="BMC Genomics">
        <title>Genomic and transcriptomic analysis of the endophytic fungus Pestalotiopsis fici reveals its lifestyle and high potential for synthesis of natural products.</title>
        <authorList>
            <person name="Wang X."/>
            <person name="Zhang X."/>
            <person name="Liu L."/>
            <person name="Xiang M."/>
            <person name="Wang W."/>
            <person name="Sun X."/>
            <person name="Che Y."/>
            <person name="Guo L."/>
            <person name="Liu G."/>
            <person name="Guo L."/>
            <person name="Wang C."/>
            <person name="Yin W.B."/>
            <person name="Stadler M."/>
            <person name="Zhang X."/>
            <person name="Liu X."/>
        </authorList>
    </citation>
    <scope>NUCLEOTIDE SEQUENCE [LARGE SCALE GENOMIC DNA]</scope>
    <source>
        <strain evidence="10">W106-1 / CGMCC3.15140</strain>
    </source>
</reference>
<dbReference type="STRING" id="1229662.W3WQK7"/>
<feature type="transmembrane region" description="Helical" evidence="7">
    <location>
        <begin position="372"/>
        <end position="394"/>
    </location>
</feature>
<dbReference type="Gene3D" id="1.20.1740.10">
    <property type="entry name" value="Amino acid/polyamine transporter I"/>
    <property type="match status" value="1"/>
</dbReference>
<protein>
    <recommendedName>
        <fullName evidence="8">Amino acid permease/ SLC12A domain-containing protein</fullName>
    </recommendedName>
</protein>
<keyword evidence="2" id="KW-0813">Transport</keyword>
<evidence type="ECO:0000256" key="1">
    <source>
        <dbReference type="ARBA" id="ARBA00004141"/>
    </source>
</evidence>
<dbReference type="HOGENOM" id="CLU_024512_2_0_1"/>
<feature type="region of interest" description="Disordered" evidence="6">
    <location>
        <begin position="587"/>
        <end position="614"/>
    </location>
</feature>
<evidence type="ECO:0000256" key="6">
    <source>
        <dbReference type="SAM" id="MobiDB-lite"/>
    </source>
</evidence>
<evidence type="ECO:0000259" key="8">
    <source>
        <dbReference type="Pfam" id="PF00324"/>
    </source>
</evidence>